<sequence length="518" mass="57748">MKWFEVFKQQWQDYHAGLQAVKIGDKSLLDLAAPLLLQNTTLVNPAQLRRSIGHMGGMHRLRRVLRDLQSGKQIKLGVLGGSISWGSAVEHGTDDWFALLTAHLAAAFPAANVTGRNGCVPATPSSFMNMCLEQYLDEDVDLVFLEYAVNDGWDTHNVMKRKIYERLLRKVLSKPKHPAVILVQLPTVGMAYSSSHKDKTPFYKTVEDTYGSFAAYYDTPYLSMRNAIWRLAEHHHYQMNFTHFYGMSYDFVHPLEQGHRLIADMVLFAMQQALLDLQLHPWSVWDEEEAAAALPKPMYYGNWEEVNRLCTHGKAFEAVVTQSKGWQMVNEGDEIKPKFGYVTTQVGAELVITLNTTRRSAPELQRMNVQLAYLRSYTGLGMALVKCSGGCECQDTLVDGHHELRQSTIFLLRLYPTQAPACRISVTVQSESRSGGHKFKVTGVMANEFRSRGEHQHDEHEELNKEEWLGGVNKGKGELKERWGKAAAGASAAGSTSSSSSSGSGSSKSGSGPKASTD</sequence>
<protein>
    <recommendedName>
        <fullName evidence="2">SGNH hydrolase-type esterase domain-containing protein</fullName>
    </recommendedName>
</protein>
<feature type="region of interest" description="Disordered" evidence="1">
    <location>
        <begin position="451"/>
        <end position="518"/>
    </location>
</feature>
<name>A0ABY8TM07_TETOB</name>
<feature type="domain" description="SGNH hydrolase-type esterase" evidence="2">
    <location>
        <begin position="78"/>
        <end position="261"/>
    </location>
</feature>
<dbReference type="Pfam" id="PF13472">
    <property type="entry name" value="Lipase_GDSL_2"/>
    <property type="match status" value="1"/>
</dbReference>
<dbReference type="InterPro" id="IPR013830">
    <property type="entry name" value="SGNH_hydro"/>
</dbReference>
<gene>
    <name evidence="3" type="ORF">OEZ85_010354</name>
</gene>
<proteinExistence type="predicted"/>
<feature type="compositionally biased region" description="Basic and acidic residues" evidence="1">
    <location>
        <begin position="451"/>
        <end position="468"/>
    </location>
</feature>
<dbReference type="Proteomes" id="UP001244341">
    <property type="component" value="Chromosome 2b"/>
</dbReference>
<evidence type="ECO:0000313" key="3">
    <source>
        <dbReference type="EMBL" id="WIA10149.1"/>
    </source>
</evidence>
<dbReference type="InterPro" id="IPR036514">
    <property type="entry name" value="SGNH_hydro_sf"/>
</dbReference>
<reference evidence="3 4" key="1">
    <citation type="submission" date="2023-05" db="EMBL/GenBank/DDBJ databases">
        <title>A 100% complete, gapless, phased diploid assembly of the Scenedesmus obliquus UTEX 3031 genome.</title>
        <authorList>
            <person name="Biondi T.C."/>
            <person name="Hanschen E.R."/>
            <person name="Kwon T."/>
            <person name="Eng W."/>
            <person name="Kruse C.P.S."/>
            <person name="Koehler S.I."/>
            <person name="Kunde Y."/>
            <person name="Gleasner C.D."/>
            <person name="You Mak K.T."/>
            <person name="Polle J."/>
            <person name="Hovde B.T."/>
            <person name="Starkenburg S.R."/>
        </authorList>
    </citation>
    <scope>NUCLEOTIDE SEQUENCE [LARGE SCALE GENOMIC DNA]</scope>
    <source>
        <strain evidence="3 4">DOE0152z</strain>
    </source>
</reference>
<organism evidence="3 4">
    <name type="scientific">Tetradesmus obliquus</name>
    <name type="common">Green alga</name>
    <name type="synonym">Acutodesmus obliquus</name>
    <dbReference type="NCBI Taxonomy" id="3088"/>
    <lineage>
        <taxon>Eukaryota</taxon>
        <taxon>Viridiplantae</taxon>
        <taxon>Chlorophyta</taxon>
        <taxon>core chlorophytes</taxon>
        <taxon>Chlorophyceae</taxon>
        <taxon>CS clade</taxon>
        <taxon>Sphaeropleales</taxon>
        <taxon>Scenedesmaceae</taxon>
        <taxon>Tetradesmus</taxon>
    </lineage>
</organism>
<dbReference type="CDD" id="cd00229">
    <property type="entry name" value="SGNH_hydrolase"/>
    <property type="match status" value="1"/>
</dbReference>
<evidence type="ECO:0000256" key="1">
    <source>
        <dbReference type="SAM" id="MobiDB-lite"/>
    </source>
</evidence>
<evidence type="ECO:0000259" key="2">
    <source>
        <dbReference type="Pfam" id="PF13472"/>
    </source>
</evidence>
<keyword evidence="4" id="KW-1185">Reference proteome</keyword>
<dbReference type="SUPFAM" id="SSF52266">
    <property type="entry name" value="SGNH hydrolase"/>
    <property type="match status" value="1"/>
</dbReference>
<feature type="compositionally biased region" description="Basic and acidic residues" evidence="1">
    <location>
        <begin position="475"/>
        <end position="484"/>
    </location>
</feature>
<dbReference type="EMBL" id="CP126209">
    <property type="protein sequence ID" value="WIA10149.1"/>
    <property type="molecule type" value="Genomic_DNA"/>
</dbReference>
<dbReference type="PANTHER" id="PTHR34407">
    <property type="entry name" value="EXPRESSED PROTEIN"/>
    <property type="match status" value="1"/>
</dbReference>
<dbReference type="PANTHER" id="PTHR34407:SF1">
    <property type="entry name" value="SGNH HYDROLASE-TYPE ESTERASE DOMAIN-CONTAINING PROTEIN"/>
    <property type="match status" value="1"/>
</dbReference>
<evidence type="ECO:0000313" key="4">
    <source>
        <dbReference type="Proteomes" id="UP001244341"/>
    </source>
</evidence>
<feature type="compositionally biased region" description="Low complexity" evidence="1">
    <location>
        <begin position="485"/>
        <end position="518"/>
    </location>
</feature>
<accession>A0ABY8TM07</accession>
<dbReference type="Gene3D" id="3.40.50.1110">
    <property type="entry name" value="SGNH hydrolase"/>
    <property type="match status" value="1"/>
</dbReference>